<gene>
    <name evidence="9" type="ordered locus">Tpau_2959</name>
</gene>
<dbReference type="eggNOG" id="COG1511">
    <property type="taxonomic scope" value="Bacteria"/>
</dbReference>
<dbReference type="eggNOG" id="COG2409">
    <property type="taxonomic scope" value="Bacteria"/>
</dbReference>
<feature type="transmembrane region" description="Helical" evidence="7">
    <location>
        <begin position="326"/>
        <end position="348"/>
    </location>
</feature>
<accession>D5UU52</accession>
<evidence type="ECO:0000256" key="4">
    <source>
        <dbReference type="ARBA" id="ARBA00022692"/>
    </source>
</evidence>
<feature type="transmembrane region" description="Helical" evidence="7">
    <location>
        <begin position="293"/>
        <end position="314"/>
    </location>
</feature>
<keyword evidence="5 7" id="KW-1133">Transmembrane helix</keyword>
<dbReference type="PANTHER" id="PTHR33406">
    <property type="entry name" value="MEMBRANE PROTEIN MJ1562-RELATED"/>
    <property type="match status" value="1"/>
</dbReference>
<dbReference type="GO" id="GO:0005886">
    <property type="term" value="C:plasma membrane"/>
    <property type="evidence" value="ECO:0007669"/>
    <property type="project" value="UniProtKB-SubCell"/>
</dbReference>
<dbReference type="KEGG" id="tpr:Tpau_2959"/>
<comment type="subcellular location">
    <subcellularLocation>
        <location evidence="1">Cell membrane</location>
        <topology evidence="1">Multi-pass membrane protein</topology>
    </subcellularLocation>
</comment>
<keyword evidence="6 7" id="KW-0472">Membrane</keyword>
<sequence>MKHESKRFEALGRWCARHAWLVLGLWVALAGVLNVAVPQLEKVVSQHSAPFVAQNLEAVDNLRAMAADFGTVPTTGIGSVVITNPAGISDADRAYYQRLLEKLQADRENVAWLLDTYSKPETRAVGLSPDGKAINLVFAVTGDAGSTQAHHATTAVRAMVDDAAAPEGTEVHYTGPSPTLADLFSAIDYSLLIITVISVLLITMVLLVVYRSLWTAMVPLVTIGLGLAVSRPIIGLLGMNEVLSISNFTIAIGTALVLGAGTDYAIFAIAAYHEGRRRGIPAREAAAYSSLKMSTILVASALTIAAACCSMAFTEIGMFRTAGPPTAIAVAVTLLVALTVPPALLRLLGERGKAEPRPLDERKWRHRGARIVRHAVPITVVCLAILVAAASVLPTLRIGFDENSMQLRSTDSKVGYDRVYEHWGVNEVSPEYILIRSDRDMRNTRDLAALELAAAQVASLPQIAYVRSITRPDGQPIAESAVGFHTGQVADRLAGGEKQIADATPQLKRLASGVAELHDGAQQASDRLPELKAGTDQVVALANGVLSAYGAVEDVVRTASSGRAGSREALATATGAIDAVRGTLPALTRLATQVDPLARDARSVLGPLVTGEPSAACRADGACMRARAALAELDAATGGRARPVLEQTVALQPVGAVTLLGTVIDKVQVAIASLGGLMDQLGDRSPEQVRAELQRLSAGVGELQSGMARLTAGLGEVRAGTGQMLTMTGALQAGLQQAVDYLRGVQTGTDAGAGRGFYLPEQGLTDPRFVTGSQLLMSPDGRSARMLAVWKINPYGSEALDEVPQLTDAARHALVGTGLEGSEVRTSGLTSLSAQMRDQVWKDFATFGVIAVLAVLILLCVLLRSLVAPLVMVAAVIVSFAAAAGVSTLVWQYIIGIDLDWSVLPIAFMALVAVGADYSMLFAARIREESGSGMISGILRGFGSTGSVITTAGIVFALTMLGLMGGTVINLLQIGSTIALGLVLDITVVRTYLLPSVMAIAGNRIWWPAKA</sequence>
<dbReference type="Gene3D" id="1.20.1640.10">
    <property type="entry name" value="Multidrug efflux transporter AcrB transmembrane domain"/>
    <property type="match status" value="2"/>
</dbReference>
<evidence type="ECO:0000256" key="7">
    <source>
        <dbReference type="SAM" id="Phobius"/>
    </source>
</evidence>
<feature type="transmembrane region" description="Helical" evidence="7">
    <location>
        <begin position="189"/>
        <end position="210"/>
    </location>
</feature>
<dbReference type="HOGENOM" id="CLU_005108_3_2_11"/>
<dbReference type="Pfam" id="PF03176">
    <property type="entry name" value="MMPL"/>
    <property type="match status" value="2"/>
</dbReference>
<dbReference type="AlphaFoldDB" id="D5UU52"/>
<dbReference type="Proteomes" id="UP000001213">
    <property type="component" value="Chromosome"/>
</dbReference>
<feature type="transmembrane region" description="Helical" evidence="7">
    <location>
        <begin position="250"/>
        <end position="272"/>
    </location>
</feature>
<dbReference type="InterPro" id="IPR004869">
    <property type="entry name" value="MMPL_dom"/>
</dbReference>
<reference evidence="10" key="1">
    <citation type="submission" date="2010-03" db="EMBL/GenBank/DDBJ databases">
        <title>The complete chromosome of Tsukamurella paurometabola DSM 20162.</title>
        <authorList>
            <consortium name="US DOE Joint Genome Institute (JGI-PGF)"/>
            <person name="Lucas S."/>
            <person name="Copeland A."/>
            <person name="Lapidus A."/>
            <person name="Glavina del Rio T."/>
            <person name="Dalin E."/>
            <person name="Tice H."/>
            <person name="Bruce D."/>
            <person name="Goodwin L."/>
            <person name="Pitluck S."/>
            <person name="Kyrpides N."/>
            <person name="Mavromatis K."/>
            <person name="Ivanova N."/>
            <person name="Mikhailova N."/>
            <person name="Munk A.C."/>
            <person name="Brettin T."/>
            <person name="Detter J.C."/>
            <person name="Tapia R."/>
            <person name="Han C."/>
            <person name="Larimer F."/>
            <person name="Land M."/>
            <person name="Hauser L."/>
            <person name="Markowitz V."/>
            <person name="Cheng J.-F."/>
            <person name="Hugenholtz P."/>
            <person name="Woyke T."/>
            <person name="Wu D."/>
            <person name="Jando M."/>
            <person name="Brambilla E."/>
            <person name="Klenk H.-P."/>
            <person name="Eisen J.A."/>
        </authorList>
    </citation>
    <scope>NUCLEOTIDE SEQUENCE [LARGE SCALE GENOMIC DNA]</scope>
    <source>
        <strain evidence="10">ATCC 8368 / DSM 20162 / CCUG 35730 / CIP 100753 / JCM 10117 / KCTC 9821 / NBRC 16120 / NCIMB 702349 / NCTC 13040</strain>
    </source>
</reference>
<feature type="transmembrane region" description="Helical" evidence="7">
    <location>
        <begin position="844"/>
        <end position="863"/>
    </location>
</feature>
<evidence type="ECO:0000256" key="6">
    <source>
        <dbReference type="ARBA" id="ARBA00023136"/>
    </source>
</evidence>
<evidence type="ECO:0000256" key="2">
    <source>
        <dbReference type="ARBA" id="ARBA00010157"/>
    </source>
</evidence>
<evidence type="ECO:0000256" key="5">
    <source>
        <dbReference type="ARBA" id="ARBA00022989"/>
    </source>
</evidence>
<feature type="transmembrane region" description="Helical" evidence="7">
    <location>
        <begin position="945"/>
        <end position="965"/>
    </location>
</feature>
<comment type="similarity">
    <text evidence="2">Belongs to the resistance-nodulation-cell division (RND) (TC 2.A.6) family. MmpL subfamily.</text>
</comment>
<feature type="transmembrane region" description="Helical" evidence="7">
    <location>
        <begin position="971"/>
        <end position="994"/>
    </location>
</feature>
<reference evidence="9 10" key="2">
    <citation type="journal article" date="2011" name="Stand. Genomic Sci.">
        <title>Complete genome sequence of Tsukamurella paurometabola type strain (no. 33).</title>
        <authorList>
            <person name="Munk A.C."/>
            <person name="Lapidus A."/>
            <person name="Lucas S."/>
            <person name="Nolan M."/>
            <person name="Tice H."/>
            <person name="Cheng J.F."/>
            <person name="Del Rio T.G."/>
            <person name="Goodwin L."/>
            <person name="Pitluck S."/>
            <person name="Liolios K."/>
            <person name="Huntemann M."/>
            <person name="Ivanova N."/>
            <person name="Mavromatis K."/>
            <person name="Mikhailova N."/>
            <person name="Pati A."/>
            <person name="Chen A."/>
            <person name="Palaniappan K."/>
            <person name="Tapia R."/>
            <person name="Han C."/>
            <person name="Land M."/>
            <person name="Hauser L."/>
            <person name="Chang Y.J."/>
            <person name="Jeffries C.D."/>
            <person name="Brettin T."/>
            <person name="Yasawong M."/>
            <person name="Brambilla E.M."/>
            <person name="Rohde M."/>
            <person name="Sikorski J."/>
            <person name="Goker M."/>
            <person name="Detter J.C."/>
            <person name="Woyke T."/>
            <person name="Bristow J."/>
            <person name="Eisen J.A."/>
            <person name="Markowitz V."/>
            <person name="Hugenholtz P."/>
            <person name="Kyrpides N.C."/>
            <person name="Klenk H.P."/>
        </authorList>
    </citation>
    <scope>NUCLEOTIDE SEQUENCE [LARGE SCALE GENOMIC DNA]</scope>
    <source>
        <strain evidence="10">ATCC 8368 / DSM 20162 / CCUG 35730 / CIP 100753 / JCM 10117 / KCTC 9821 / NBRC 16120 / NCIMB 702349 / NCTC 13040</strain>
    </source>
</reference>
<feature type="domain" description="Membrane transport protein MMPL" evidence="8">
    <location>
        <begin position="54"/>
        <end position="377"/>
    </location>
</feature>
<evidence type="ECO:0000313" key="9">
    <source>
        <dbReference type="EMBL" id="ADG79555.1"/>
    </source>
</evidence>
<keyword evidence="10" id="KW-1185">Reference proteome</keyword>
<feature type="transmembrane region" description="Helical" evidence="7">
    <location>
        <begin position="371"/>
        <end position="393"/>
    </location>
</feature>
<feature type="transmembrane region" description="Helical" evidence="7">
    <location>
        <begin position="870"/>
        <end position="895"/>
    </location>
</feature>
<keyword evidence="4 7" id="KW-0812">Transmembrane</keyword>
<organism evidence="9 10">
    <name type="scientific">Tsukamurella paurometabola (strain ATCC 8368 / DSM 20162 / CCUG 35730 / CIP 100753 / JCM 10117 / KCTC 9821 / NBRC 16120 / NCIMB 702349 / NCTC 13040)</name>
    <name type="common">Corynebacterium paurometabolum</name>
    <dbReference type="NCBI Taxonomy" id="521096"/>
    <lineage>
        <taxon>Bacteria</taxon>
        <taxon>Bacillati</taxon>
        <taxon>Actinomycetota</taxon>
        <taxon>Actinomycetes</taxon>
        <taxon>Mycobacteriales</taxon>
        <taxon>Tsukamurellaceae</taxon>
        <taxon>Tsukamurella</taxon>
    </lineage>
</organism>
<evidence type="ECO:0000313" key="10">
    <source>
        <dbReference type="Proteomes" id="UP000001213"/>
    </source>
</evidence>
<dbReference type="STRING" id="521096.Tpau_2959"/>
<dbReference type="InterPro" id="IPR050545">
    <property type="entry name" value="Mycobact_MmpL"/>
</dbReference>
<evidence type="ECO:0000259" key="8">
    <source>
        <dbReference type="Pfam" id="PF03176"/>
    </source>
</evidence>
<dbReference type="PANTHER" id="PTHR33406:SF6">
    <property type="entry name" value="MEMBRANE PROTEIN YDGH-RELATED"/>
    <property type="match status" value="1"/>
</dbReference>
<feature type="domain" description="Membrane transport protein MMPL" evidence="8">
    <location>
        <begin position="722"/>
        <end position="1008"/>
    </location>
</feature>
<keyword evidence="3" id="KW-1003">Cell membrane</keyword>
<proteinExistence type="inferred from homology"/>
<dbReference type="EMBL" id="CP001966">
    <property type="protein sequence ID" value="ADG79555.1"/>
    <property type="molecule type" value="Genomic_DNA"/>
</dbReference>
<dbReference type="SUPFAM" id="SSF82866">
    <property type="entry name" value="Multidrug efflux transporter AcrB transmembrane domain"/>
    <property type="match status" value="2"/>
</dbReference>
<protein>
    <submittedName>
        <fullName evidence="9">MMPL domain protein</fullName>
    </submittedName>
</protein>
<evidence type="ECO:0000256" key="3">
    <source>
        <dbReference type="ARBA" id="ARBA00022475"/>
    </source>
</evidence>
<feature type="transmembrane region" description="Helical" evidence="7">
    <location>
        <begin position="217"/>
        <end position="238"/>
    </location>
</feature>
<dbReference type="RefSeq" id="WP_013127567.1">
    <property type="nucleotide sequence ID" value="NC_014158.1"/>
</dbReference>
<evidence type="ECO:0000256" key="1">
    <source>
        <dbReference type="ARBA" id="ARBA00004651"/>
    </source>
</evidence>
<name>D5UU52_TSUPD</name>
<feature type="transmembrane region" description="Helical" evidence="7">
    <location>
        <begin position="20"/>
        <end position="37"/>
    </location>
</feature>
<feature type="transmembrane region" description="Helical" evidence="7">
    <location>
        <begin position="901"/>
        <end position="924"/>
    </location>
</feature>